<feature type="binding site" evidence="6">
    <location>
        <position position="143"/>
    </location>
    <ligand>
        <name>Zn(2+)</name>
        <dbReference type="ChEBI" id="CHEBI:29105"/>
        <note>catalytic</note>
    </ligand>
</feature>
<feature type="binding site" evidence="6">
    <location>
        <position position="149"/>
    </location>
    <ligand>
        <name>Zn(2+)</name>
        <dbReference type="ChEBI" id="CHEBI:29105"/>
        <note>catalytic</note>
    </ligand>
</feature>
<dbReference type="GO" id="GO:0004222">
    <property type="term" value="F:metalloendopeptidase activity"/>
    <property type="evidence" value="ECO:0007669"/>
    <property type="project" value="UniProtKB-UniRule"/>
</dbReference>
<evidence type="ECO:0000313" key="11">
    <source>
        <dbReference type="Proteomes" id="UP000594262"/>
    </source>
</evidence>
<evidence type="ECO:0000256" key="6">
    <source>
        <dbReference type="PROSITE-ProRule" id="PRU01211"/>
    </source>
</evidence>
<dbReference type="PROSITE" id="PS51864">
    <property type="entry name" value="ASTACIN"/>
    <property type="match status" value="1"/>
</dbReference>
<organism evidence="10 11">
    <name type="scientific">Clytia hemisphaerica</name>
    <dbReference type="NCBI Taxonomy" id="252671"/>
    <lineage>
        <taxon>Eukaryota</taxon>
        <taxon>Metazoa</taxon>
        <taxon>Cnidaria</taxon>
        <taxon>Hydrozoa</taxon>
        <taxon>Hydroidolina</taxon>
        <taxon>Leptothecata</taxon>
        <taxon>Obeliida</taxon>
        <taxon>Clytiidae</taxon>
        <taxon>Clytia</taxon>
    </lineage>
</organism>
<evidence type="ECO:0000256" key="7">
    <source>
        <dbReference type="RuleBase" id="RU361183"/>
    </source>
</evidence>
<dbReference type="AlphaFoldDB" id="A0A7M5WRR4"/>
<feature type="domain" description="Peptidase M12A" evidence="9">
    <location>
        <begin position="50"/>
        <end position="243"/>
    </location>
</feature>
<accession>A0A7M5WRR4</accession>
<dbReference type="EC" id="3.4.24.-" evidence="7"/>
<evidence type="ECO:0000256" key="3">
    <source>
        <dbReference type="ARBA" id="ARBA00022801"/>
    </source>
</evidence>
<sequence>MKTFIVLMFIGMATAWVKEMENSALYQGDILLDPDEDERGLNATNKNTFASIRGGRWPGARVPFILHRSLSQAGVNAIYAAINDFHKYTCLRFQKRTNEPSYILFFKGDGCFSPVGYRYGRQNDVSIGYGCESKGTAIHEIGHSIGLHHEQNRPDRDNFISINWNNIERSMQYNFNKQPAHNIDSKGTGYDYYSIMHYDKGAFAMRYGQITMVTRDPNMQNVIGRGNGFSKTDVIQINRMYCK</sequence>
<dbReference type="RefSeq" id="XP_066924251.1">
    <property type="nucleotide sequence ID" value="XM_067068150.1"/>
</dbReference>
<evidence type="ECO:0000256" key="5">
    <source>
        <dbReference type="ARBA" id="ARBA00023049"/>
    </source>
</evidence>
<keyword evidence="11" id="KW-1185">Reference proteome</keyword>
<keyword evidence="4 6" id="KW-0862">Zinc</keyword>
<evidence type="ECO:0000259" key="9">
    <source>
        <dbReference type="PROSITE" id="PS51864"/>
    </source>
</evidence>
<comment type="cofactor">
    <cofactor evidence="6 7">
        <name>Zn(2+)</name>
        <dbReference type="ChEBI" id="CHEBI:29105"/>
    </cofactor>
    <text evidence="6 7">Binds 1 zinc ion per subunit.</text>
</comment>
<dbReference type="SUPFAM" id="SSF55486">
    <property type="entry name" value="Metalloproteases ('zincins'), catalytic domain"/>
    <property type="match status" value="1"/>
</dbReference>
<proteinExistence type="predicted"/>
<evidence type="ECO:0000256" key="8">
    <source>
        <dbReference type="SAM" id="SignalP"/>
    </source>
</evidence>
<dbReference type="GO" id="GO:0006508">
    <property type="term" value="P:proteolysis"/>
    <property type="evidence" value="ECO:0007669"/>
    <property type="project" value="UniProtKB-KW"/>
</dbReference>
<keyword evidence="3 6" id="KW-0378">Hydrolase</keyword>
<keyword evidence="8" id="KW-0732">Signal</keyword>
<dbReference type="InterPro" id="IPR024079">
    <property type="entry name" value="MetalloPept_cat_dom_sf"/>
</dbReference>
<feature type="active site" evidence="6">
    <location>
        <position position="140"/>
    </location>
</feature>
<dbReference type="EnsemblMetazoa" id="CLYHEMT007103.1">
    <property type="protein sequence ID" value="CLYHEMP007103.1"/>
    <property type="gene ID" value="CLYHEMG007103"/>
</dbReference>
<dbReference type="CDD" id="cd04280">
    <property type="entry name" value="ZnMc_astacin_like"/>
    <property type="match status" value="1"/>
</dbReference>
<evidence type="ECO:0000256" key="1">
    <source>
        <dbReference type="ARBA" id="ARBA00022670"/>
    </source>
</evidence>
<dbReference type="Gene3D" id="3.40.390.10">
    <property type="entry name" value="Collagenase (Catalytic Domain)"/>
    <property type="match status" value="1"/>
</dbReference>
<keyword evidence="5 6" id="KW-0482">Metalloprotease</keyword>
<dbReference type="SMART" id="SM00235">
    <property type="entry name" value="ZnMc"/>
    <property type="match status" value="1"/>
</dbReference>
<feature type="binding site" evidence="6">
    <location>
        <position position="139"/>
    </location>
    <ligand>
        <name>Zn(2+)</name>
        <dbReference type="ChEBI" id="CHEBI:29105"/>
        <note>catalytic</note>
    </ligand>
</feature>
<feature type="signal peptide" evidence="8">
    <location>
        <begin position="1"/>
        <end position="15"/>
    </location>
</feature>
<reference evidence="10" key="1">
    <citation type="submission" date="2021-01" db="UniProtKB">
        <authorList>
            <consortium name="EnsemblMetazoa"/>
        </authorList>
    </citation>
    <scope>IDENTIFICATION</scope>
</reference>
<keyword evidence="1 6" id="KW-0645">Protease</keyword>
<dbReference type="GeneID" id="136811526"/>
<dbReference type="InterPro" id="IPR006026">
    <property type="entry name" value="Peptidase_Metallo"/>
</dbReference>
<dbReference type="OrthoDB" id="291007at2759"/>
<dbReference type="PANTHER" id="PTHR10127:SF780">
    <property type="entry name" value="METALLOENDOPEPTIDASE"/>
    <property type="match status" value="1"/>
</dbReference>
<dbReference type="GO" id="GO:0008270">
    <property type="term" value="F:zinc ion binding"/>
    <property type="evidence" value="ECO:0007669"/>
    <property type="project" value="UniProtKB-UniRule"/>
</dbReference>
<dbReference type="InterPro" id="IPR034035">
    <property type="entry name" value="Astacin-like_dom"/>
</dbReference>
<feature type="chain" id="PRO_5029660718" description="Metalloendopeptidase" evidence="8">
    <location>
        <begin position="16"/>
        <end position="243"/>
    </location>
</feature>
<comment type="caution">
    <text evidence="6">Lacks conserved residue(s) required for the propagation of feature annotation.</text>
</comment>
<dbReference type="InterPro" id="IPR001506">
    <property type="entry name" value="Peptidase_M12A"/>
</dbReference>
<dbReference type="Pfam" id="PF01400">
    <property type="entry name" value="Astacin"/>
    <property type="match status" value="1"/>
</dbReference>
<dbReference type="PRINTS" id="PR00480">
    <property type="entry name" value="ASTACIN"/>
</dbReference>
<evidence type="ECO:0000313" key="10">
    <source>
        <dbReference type="EnsemblMetazoa" id="CLYHEMP007103.1"/>
    </source>
</evidence>
<protein>
    <recommendedName>
        <fullName evidence="7">Metalloendopeptidase</fullName>
        <ecNumber evidence="7">3.4.24.-</ecNumber>
    </recommendedName>
</protein>
<evidence type="ECO:0000256" key="4">
    <source>
        <dbReference type="ARBA" id="ARBA00022833"/>
    </source>
</evidence>
<keyword evidence="2 6" id="KW-0479">Metal-binding</keyword>
<evidence type="ECO:0000256" key="2">
    <source>
        <dbReference type="ARBA" id="ARBA00022723"/>
    </source>
</evidence>
<dbReference type="PANTHER" id="PTHR10127">
    <property type="entry name" value="DISCOIDIN, CUB, EGF, LAMININ , AND ZINC METALLOPROTEASE DOMAIN CONTAINING"/>
    <property type="match status" value="1"/>
</dbReference>
<name>A0A7M5WRR4_9CNID</name>
<dbReference type="Proteomes" id="UP000594262">
    <property type="component" value="Unplaced"/>
</dbReference>